<feature type="transmembrane region" description="Helical" evidence="2">
    <location>
        <begin position="620"/>
        <end position="640"/>
    </location>
</feature>
<keyword evidence="2" id="KW-0812">Transmembrane</keyword>
<evidence type="ECO:0000313" key="3">
    <source>
        <dbReference type="EMBL" id="KAK4544056.1"/>
    </source>
</evidence>
<evidence type="ECO:0000313" key="4">
    <source>
        <dbReference type="Proteomes" id="UP001324427"/>
    </source>
</evidence>
<dbReference type="Proteomes" id="UP001324427">
    <property type="component" value="Unassembled WGS sequence"/>
</dbReference>
<feature type="transmembrane region" description="Helical" evidence="2">
    <location>
        <begin position="252"/>
        <end position="271"/>
    </location>
</feature>
<sequence length="648" mass="71894">MANSTLLSSIVSNLTLSTSQSWADLCIIQLNSSGYDWTHGLVDANGRSITTLTPDTWGITLRTCYDYCDSIPYAKDFDFQSFSASMTNYFLPWLALTAQLPFETGDLWSNTMSFCLAVGSPAFVTYSLVITILNRYWVRKRFGGLQSKAHSLSIRQRYRGYEDRIRAVQYLLQEAQQVPLRASQEKGWLSSLIVIPKNDEWWEHLESRLNSTRRGVTASLVAQMALASVTYLFTVITSLVGSLGDQATGLQIASGSLWIWLIPVIIGWITVGTQYSHRTIDIALRSELAERALEPPIPVTSGSIIKYSARQDQQGLVVRSGLSPQPSRVQTVVGALDTPDPAHLEVPKWCGADVEGDDKRKGPIYNYARLFTWWQLATTMDRALWNTLENVGKGTKCDTTPGSSTQAWDDQDPPSNLEGDILGTARYCGLHTAPIHAYPRWSAMPPEVYRRILSASLWALFLQWGTTGASIMIAYLTPTVGLGCRSGSYLLYGIGGTLVWFFLLLSQLLSHEIMLRYQKEHILNPSMDFRLRHDPQKPDPNAYERGRTHSALCAAAVVFRYTGKAIAIANTLWLIISSLLEFIGGYDNCWCEGNAGRMGRNPWIVLFKDAQDLKLAASPAWGGGLFMTLGVCAVAIAFFVSGSVQGKE</sequence>
<keyword evidence="4" id="KW-1185">Reference proteome</keyword>
<proteinExistence type="predicted"/>
<evidence type="ECO:0000256" key="1">
    <source>
        <dbReference type="SAM" id="MobiDB-lite"/>
    </source>
</evidence>
<protein>
    <submittedName>
        <fullName evidence="3">Uncharacterized protein</fullName>
    </submittedName>
</protein>
<organism evidence="3 4">
    <name type="scientific">Oleoguttula mirabilis</name>
    <dbReference type="NCBI Taxonomy" id="1507867"/>
    <lineage>
        <taxon>Eukaryota</taxon>
        <taxon>Fungi</taxon>
        <taxon>Dikarya</taxon>
        <taxon>Ascomycota</taxon>
        <taxon>Pezizomycotina</taxon>
        <taxon>Dothideomycetes</taxon>
        <taxon>Dothideomycetidae</taxon>
        <taxon>Mycosphaerellales</taxon>
        <taxon>Teratosphaeriaceae</taxon>
        <taxon>Oleoguttula</taxon>
    </lineage>
</organism>
<feature type="region of interest" description="Disordered" evidence="1">
    <location>
        <begin position="395"/>
        <end position="414"/>
    </location>
</feature>
<name>A0AAV9JHT6_9PEZI</name>
<dbReference type="AlphaFoldDB" id="A0AAV9JHT6"/>
<feature type="transmembrane region" description="Helical" evidence="2">
    <location>
        <begin position="216"/>
        <end position="240"/>
    </location>
</feature>
<feature type="transmembrane region" description="Helical" evidence="2">
    <location>
        <begin position="457"/>
        <end position="477"/>
    </location>
</feature>
<dbReference type="EMBL" id="JAVFHQ010000027">
    <property type="protein sequence ID" value="KAK4544056.1"/>
    <property type="molecule type" value="Genomic_DNA"/>
</dbReference>
<reference evidence="3 4" key="1">
    <citation type="submission" date="2021-11" db="EMBL/GenBank/DDBJ databases">
        <title>Black yeast isolated from Biological Soil Crust.</title>
        <authorList>
            <person name="Kurbessoian T."/>
        </authorList>
    </citation>
    <scope>NUCLEOTIDE SEQUENCE [LARGE SCALE GENOMIC DNA]</scope>
    <source>
        <strain evidence="3 4">CCFEE 5522</strain>
    </source>
</reference>
<comment type="caution">
    <text evidence="3">The sequence shown here is derived from an EMBL/GenBank/DDBJ whole genome shotgun (WGS) entry which is preliminary data.</text>
</comment>
<feature type="compositionally biased region" description="Polar residues" evidence="1">
    <location>
        <begin position="397"/>
        <end position="408"/>
    </location>
</feature>
<feature type="transmembrane region" description="Helical" evidence="2">
    <location>
        <begin position="489"/>
        <end position="509"/>
    </location>
</feature>
<feature type="transmembrane region" description="Helical" evidence="2">
    <location>
        <begin position="111"/>
        <end position="133"/>
    </location>
</feature>
<keyword evidence="2" id="KW-0472">Membrane</keyword>
<evidence type="ECO:0000256" key="2">
    <source>
        <dbReference type="SAM" id="Phobius"/>
    </source>
</evidence>
<accession>A0AAV9JHT6</accession>
<keyword evidence="2" id="KW-1133">Transmembrane helix</keyword>
<gene>
    <name evidence="3" type="ORF">LTR36_004554</name>
</gene>
<feature type="transmembrane region" description="Helical" evidence="2">
    <location>
        <begin position="551"/>
        <end position="576"/>
    </location>
</feature>